<proteinExistence type="inferred from homology"/>
<dbReference type="SMART" id="SM00231">
    <property type="entry name" value="FA58C"/>
    <property type="match status" value="1"/>
</dbReference>
<dbReference type="Pfam" id="PF00754">
    <property type="entry name" value="F5_F8_type_C"/>
    <property type="match status" value="2"/>
</dbReference>
<comment type="catalytic activity">
    <reaction evidence="8">
        <text>apo-[ACP] + CoA = holo-[ACP] + adenosine 3',5'-bisphosphate + H(+)</text>
        <dbReference type="Rhea" id="RHEA:12068"/>
        <dbReference type="Rhea" id="RHEA-COMP:9685"/>
        <dbReference type="Rhea" id="RHEA-COMP:9690"/>
        <dbReference type="ChEBI" id="CHEBI:15378"/>
        <dbReference type="ChEBI" id="CHEBI:29999"/>
        <dbReference type="ChEBI" id="CHEBI:57287"/>
        <dbReference type="ChEBI" id="CHEBI:58343"/>
        <dbReference type="ChEBI" id="CHEBI:64479"/>
        <dbReference type="EC" id="2.7.8.7"/>
    </reaction>
    <physiologicalReaction direction="left-to-right" evidence="8">
        <dbReference type="Rhea" id="RHEA:12069"/>
    </physiologicalReaction>
</comment>
<keyword evidence="14" id="KW-1185">Reference proteome</keyword>
<organism evidence="13">
    <name type="scientific">Notodromas monacha</name>
    <dbReference type="NCBI Taxonomy" id="399045"/>
    <lineage>
        <taxon>Eukaryota</taxon>
        <taxon>Metazoa</taxon>
        <taxon>Ecdysozoa</taxon>
        <taxon>Arthropoda</taxon>
        <taxon>Crustacea</taxon>
        <taxon>Oligostraca</taxon>
        <taxon>Ostracoda</taxon>
        <taxon>Podocopa</taxon>
        <taxon>Podocopida</taxon>
        <taxon>Cypridocopina</taxon>
        <taxon>Cypridoidea</taxon>
        <taxon>Cyprididae</taxon>
        <taxon>Notodromas</taxon>
    </lineage>
</organism>
<accession>A0A7R9BRS5</accession>
<dbReference type="PROSITE" id="PS50025">
    <property type="entry name" value="LAM_G_DOMAIN"/>
    <property type="match status" value="2"/>
</dbReference>
<dbReference type="InterPro" id="IPR001791">
    <property type="entry name" value="Laminin_G"/>
</dbReference>
<dbReference type="Pfam" id="PF02210">
    <property type="entry name" value="Laminin_G_2"/>
    <property type="match status" value="2"/>
</dbReference>
<dbReference type="Pfam" id="PF01648">
    <property type="entry name" value="ACPS"/>
    <property type="match status" value="1"/>
</dbReference>
<evidence type="ECO:0000256" key="10">
    <source>
        <dbReference type="PROSITE-ProRule" id="PRU00122"/>
    </source>
</evidence>
<dbReference type="OrthoDB" id="26719at2759"/>
<comment type="caution">
    <text evidence="10">Lacks conserved residue(s) required for the propagation of feature annotation.</text>
</comment>
<keyword evidence="5" id="KW-0808">Transferase</keyword>
<dbReference type="Gene3D" id="3.90.470.20">
    <property type="entry name" value="4'-phosphopantetheinyl transferase domain"/>
    <property type="match status" value="2"/>
</dbReference>
<dbReference type="PROSITE" id="PS50022">
    <property type="entry name" value="FA58C_3"/>
    <property type="match status" value="2"/>
</dbReference>
<dbReference type="GO" id="GO:0005829">
    <property type="term" value="C:cytosol"/>
    <property type="evidence" value="ECO:0007669"/>
    <property type="project" value="TreeGrafter"/>
</dbReference>
<reference evidence="13" key="1">
    <citation type="submission" date="2020-11" db="EMBL/GenBank/DDBJ databases">
        <authorList>
            <person name="Tran Van P."/>
        </authorList>
    </citation>
    <scope>NUCLEOTIDE SEQUENCE</scope>
</reference>
<dbReference type="InterPro" id="IPR013320">
    <property type="entry name" value="ConA-like_dom_sf"/>
</dbReference>
<evidence type="ECO:0000256" key="6">
    <source>
        <dbReference type="ARBA" id="ARBA00030484"/>
    </source>
</evidence>
<dbReference type="PANTHER" id="PTHR12215:SF10">
    <property type="entry name" value="L-AMINOADIPATE-SEMIALDEHYDE DEHYDROGENASE-PHOSPHOPANTETHEINYL TRANSFERASE"/>
    <property type="match status" value="1"/>
</dbReference>
<dbReference type="SMART" id="SM00282">
    <property type="entry name" value="LamG"/>
    <property type="match status" value="2"/>
</dbReference>
<dbReference type="Pfam" id="PF22624">
    <property type="entry name" value="AASDHPPT_N"/>
    <property type="match status" value="1"/>
</dbReference>
<evidence type="ECO:0000256" key="7">
    <source>
        <dbReference type="ARBA" id="ARBA00033443"/>
    </source>
</evidence>
<evidence type="ECO:0000313" key="14">
    <source>
        <dbReference type="Proteomes" id="UP000678499"/>
    </source>
</evidence>
<evidence type="ECO:0000313" key="13">
    <source>
        <dbReference type="EMBL" id="CAD7279998.1"/>
    </source>
</evidence>
<comment type="similarity">
    <text evidence="1">Belongs to the P-Pant transferase superfamily. AcpS family.</text>
</comment>
<evidence type="ECO:0000256" key="1">
    <source>
        <dbReference type="ARBA" id="ARBA00006195"/>
    </source>
</evidence>
<dbReference type="PROSITE" id="PS01286">
    <property type="entry name" value="FA58C_2"/>
    <property type="match status" value="1"/>
</dbReference>
<gene>
    <name evidence="13" type="ORF">NMOB1V02_LOCUS7662</name>
</gene>
<feature type="domain" description="F5/8 type C" evidence="11">
    <location>
        <begin position="394"/>
        <end position="515"/>
    </location>
</feature>
<dbReference type="Proteomes" id="UP000678499">
    <property type="component" value="Unassembled WGS sequence"/>
</dbReference>
<evidence type="ECO:0000256" key="3">
    <source>
        <dbReference type="ARBA" id="ARBA00016301"/>
    </source>
</evidence>
<dbReference type="Gene3D" id="2.60.120.260">
    <property type="entry name" value="Galactose-binding domain-like"/>
    <property type="match status" value="2"/>
</dbReference>
<dbReference type="InterPro" id="IPR008278">
    <property type="entry name" value="4-PPantetheinyl_Trfase_dom"/>
</dbReference>
<dbReference type="EMBL" id="OA883926">
    <property type="protein sequence ID" value="CAD7279998.1"/>
    <property type="molecule type" value="Genomic_DNA"/>
</dbReference>
<dbReference type="AlphaFoldDB" id="A0A7R9BRS5"/>
<keyword evidence="4" id="KW-0245">EGF-like domain</keyword>
<protein>
    <recommendedName>
        <fullName evidence="3">L-aminoadipate-semialdehyde dehydrogenase-phosphopantetheinyl transferase</fullName>
        <ecNumber evidence="2">2.7.8.7</ecNumber>
    </recommendedName>
    <alternativeName>
        <fullName evidence="6">4'-phosphopantetheinyl transferase</fullName>
    </alternativeName>
    <alternativeName>
        <fullName evidence="7">Alpha-aminoadipic semialdehyde dehydrogenase-phosphopantetheinyl transferase</fullName>
    </alternativeName>
</protein>
<evidence type="ECO:0000259" key="12">
    <source>
        <dbReference type="PROSITE" id="PS50025"/>
    </source>
</evidence>
<dbReference type="GO" id="GO:0008897">
    <property type="term" value="F:holo-[acyl-carrier-protein] synthase activity"/>
    <property type="evidence" value="ECO:0007669"/>
    <property type="project" value="UniProtKB-EC"/>
</dbReference>
<evidence type="ECO:0000259" key="11">
    <source>
        <dbReference type="PROSITE" id="PS50022"/>
    </source>
</evidence>
<dbReference type="InterPro" id="IPR008979">
    <property type="entry name" value="Galactose-bd-like_sf"/>
</dbReference>
<feature type="non-terminal residue" evidence="13">
    <location>
        <position position="994"/>
    </location>
</feature>
<feature type="domain" description="F5/8 type C" evidence="11">
    <location>
        <begin position="317"/>
        <end position="381"/>
    </location>
</feature>
<dbReference type="InterPro" id="IPR055066">
    <property type="entry name" value="AASDHPPT_N"/>
</dbReference>
<evidence type="ECO:0000256" key="8">
    <source>
        <dbReference type="ARBA" id="ARBA00048641"/>
    </source>
</evidence>
<comment type="catalytic activity">
    <reaction evidence="9">
        <text>apo-[ACP] + acetyl-CoA = acetyl-[ACP] + adenosine 3',5'-bisphosphate + H(+)</text>
        <dbReference type="Rhea" id="RHEA:46564"/>
        <dbReference type="Rhea" id="RHEA-COMP:9621"/>
        <dbReference type="Rhea" id="RHEA-COMP:9690"/>
        <dbReference type="ChEBI" id="CHEBI:15378"/>
        <dbReference type="ChEBI" id="CHEBI:29999"/>
        <dbReference type="ChEBI" id="CHEBI:57288"/>
        <dbReference type="ChEBI" id="CHEBI:58343"/>
        <dbReference type="ChEBI" id="CHEBI:78446"/>
    </reaction>
    <physiologicalReaction direction="left-to-right" evidence="9">
        <dbReference type="Rhea" id="RHEA:46565"/>
    </physiologicalReaction>
</comment>
<evidence type="ECO:0000256" key="5">
    <source>
        <dbReference type="ARBA" id="ARBA00022679"/>
    </source>
</evidence>
<sequence>MVVRKSLRWAFRVTDWNPDPTQWSQLASFVSTVEKERIQRFVFQRDAKSALIGRLLARRAVCESLSIPWNEIILERTERGRPFVPHCESFDFNVTHHGDWVLLAAESFPKFSSSSPPIIPRVGVDVMKLESRDRSPLDFVTIFKRQLSVREWDYVVGDRDYVLNRFYRIWCLKESYLKADGCGISRDLPSVDFCPKSVLNYDYNCSIVADTTVDLPETLKDTSWNFHEGFLDKDHCWAVCLNSEIVRFVDPENFQRVTIEDLVSDALSVNGIDKVDGVDFLDKDPCWAVCLNSEIVRFVDRENFKRVTIENYVNEIDGGGAWTAETSDFEQQLTIDLGSQMQISSIATQGRQYSSEFVMEYMISYGSNGLDFAYYRGFDGSPKVSPRVYGAGSWSAAGQDFYQKLFIKLSRVSVIKRIATRGDGRDDSYVKAFTLDYSVDGDQWVAFNEPGFGAKVSRSGLLFSRKSRVATFKGNTDSNSLYVNIFDPPIVAQWIRINPTRWQDRISMRLELYGCTYNPDPKAVGLDGVTYFERRVGEDRERYDRPIEFLSYDHPLLRDEIRFRFKTNEADGVILYGWGKQNDVLAVQLVDNRLFLNVGLGGRELTSLSVGSLLDDGIWHDVFISRDKRSVTLSVDRVVVSKSIQGNFQRLNIDFAWYVAGVPSKKRGLDTIRHFKGCLESLYINRHNFFTENPWRPDQAWLIVRESAQASVNSNSIGYDTEPAFVRHDKFMSDIRRQLCNEQQIVPVTFLTSESHVKLKGYEALESLSISFEFRTFEMEGTLVYHKFYSDGYVKLYLQEGYYVVDIVTKGSPGIITANNFLLPVNDGKWHHVELQIRKNKMVSDLDFRPVETVREMDIKTGAYYYFAGGMKGSKGFIGCMKSIVVDGNNQFPLKANPGEMKKSIEIDVDGSGPLTPFPVTCTLNEDEVYTTVERKTRGAIRFSEESGPERIHYPVEYDAGLDEMDLLIDRSVACEQHVAYTCKNGAPLFGQDS</sequence>
<evidence type="ECO:0000256" key="2">
    <source>
        <dbReference type="ARBA" id="ARBA00013172"/>
    </source>
</evidence>
<dbReference type="Gene3D" id="2.60.120.200">
    <property type="match status" value="2"/>
</dbReference>
<name>A0A7R9BRS5_9CRUS</name>
<dbReference type="SUPFAM" id="SSF49899">
    <property type="entry name" value="Concanavalin A-like lectins/glucanases"/>
    <property type="match status" value="2"/>
</dbReference>
<dbReference type="InterPro" id="IPR037143">
    <property type="entry name" value="4-PPantetheinyl_Trfase_dom_sf"/>
</dbReference>
<dbReference type="GO" id="GO:0019878">
    <property type="term" value="P:lysine biosynthetic process via aminoadipic acid"/>
    <property type="evidence" value="ECO:0007669"/>
    <property type="project" value="TreeGrafter"/>
</dbReference>
<dbReference type="InterPro" id="IPR000421">
    <property type="entry name" value="FA58C"/>
</dbReference>
<dbReference type="GO" id="GO:0000287">
    <property type="term" value="F:magnesium ion binding"/>
    <property type="evidence" value="ECO:0007669"/>
    <property type="project" value="InterPro"/>
</dbReference>
<feature type="domain" description="Laminin G" evidence="12">
    <location>
        <begin position="746"/>
        <end position="922"/>
    </location>
</feature>
<dbReference type="InterPro" id="IPR050559">
    <property type="entry name" value="P-Pant_transferase_sf"/>
</dbReference>
<dbReference type="SUPFAM" id="SSF49785">
    <property type="entry name" value="Galactose-binding domain-like"/>
    <property type="match status" value="2"/>
</dbReference>
<dbReference type="PANTHER" id="PTHR12215">
    <property type="entry name" value="PHOSPHOPANTETHEINE TRANSFERASE"/>
    <property type="match status" value="1"/>
</dbReference>
<dbReference type="Gene3D" id="2.60.120.1000">
    <property type="match status" value="1"/>
</dbReference>
<dbReference type="EMBL" id="CAJPEX010001889">
    <property type="protein sequence ID" value="CAG0920150.1"/>
    <property type="molecule type" value="Genomic_DNA"/>
</dbReference>
<dbReference type="CDD" id="cd00057">
    <property type="entry name" value="FA58C"/>
    <property type="match status" value="1"/>
</dbReference>
<evidence type="ECO:0000256" key="9">
    <source>
        <dbReference type="ARBA" id="ARBA00048794"/>
    </source>
</evidence>
<dbReference type="EC" id="2.7.8.7" evidence="2"/>
<dbReference type="CDD" id="cd00110">
    <property type="entry name" value="LamG"/>
    <property type="match status" value="2"/>
</dbReference>
<feature type="domain" description="Laminin G" evidence="12">
    <location>
        <begin position="536"/>
        <end position="740"/>
    </location>
</feature>
<dbReference type="SUPFAM" id="SSF56214">
    <property type="entry name" value="4'-phosphopantetheinyl transferase"/>
    <property type="match status" value="2"/>
</dbReference>
<evidence type="ECO:0000256" key="4">
    <source>
        <dbReference type="ARBA" id="ARBA00022536"/>
    </source>
</evidence>